<name>A0ACC1B260_9ROSI</name>
<evidence type="ECO:0000313" key="1">
    <source>
        <dbReference type="EMBL" id="KAJ0093035.1"/>
    </source>
</evidence>
<sequence length="50" mass="5979">MSHYSYGNGKIVELWKMKEYGVISSWEKIFRINTKNCEEIKFVDGIKLKH</sequence>
<keyword evidence="2" id="KW-1185">Reference proteome</keyword>
<gene>
    <name evidence="1" type="ORF">Patl1_25080</name>
</gene>
<reference evidence="2" key="1">
    <citation type="journal article" date="2023" name="G3 (Bethesda)">
        <title>Genome assembly and association tests identify interacting loci associated with vigor, precocity, and sex in interspecific pistachio rootstocks.</title>
        <authorList>
            <person name="Palmer W."/>
            <person name="Jacygrad E."/>
            <person name="Sagayaradj S."/>
            <person name="Cavanaugh K."/>
            <person name="Han R."/>
            <person name="Bertier L."/>
            <person name="Beede B."/>
            <person name="Kafkas S."/>
            <person name="Golino D."/>
            <person name="Preece J."/>
            <person name="Michelmore R."/>
        </authorList>
    </citation>
    <scope>NUCLEOTIDE SEQUENCE [LARGE SCALE GENOMIC DNA]</scope>
</reference>
<proteinExistence type="predicted"/>
<protein>
    <submittedName>
        <fullName evidence="1">Uncharacterized protein</fullName>
    </submittedName>
</protein>
<organism evidence="1 2">
    <name type="scientific">Pistacia atlantica</name>
    <dbReference type="NCBI Taxonomy" id="434234"/>
    <lineage>
        <taxon>Eukaryota</taxon>
        <taxon>Viridiplantae</taxon>
        <taxon>Streptophyta</taxon>
        <taxon>Embryophyta</taxon>
        <taxon>Tracheophyta</taxon>
        <taxon>Spermatophyta</taxon>
        <taxon>Magnoliopsida</taxon>
        <taxon>eudicotyledons</taxon>
        <taxon>Gunneridae</taxon>
        <taxon>Pentapetalae</taxon>
        <taxon>rosids</taxon>
        <taxon>malvids</taxon>
        <taxon>Sapindales</taxon>
        <taxon>Anacardiaceae</taxon>
        <taxon>Pistacia</taxon>
    </lineage>
</organism>
<comment type="caution">
    <text evidence="1">The sequence shown here is derived from an EMBL/GenBank/DDBJ whole genome shotgun (WGS) entry which is preliminary data.</text>
</comment>
<dbReference type="EMBL" id="CM047903">
    <property type="protein sequence ID" value="KAJ0093035.1"/>
    <property type="molecule type" value="Genomic_DNA"/>
</dbReference>
<dbReference type="Proteomes" id="UP001164250">
    <property type="component" value="Chromosome 7"/>
</dbReference>
<accession>A0ACC1B260</accession>
<evidence type="ECO:0000313" key="2">
    <source>
        <dbReference type="Proteomes" id="UP001164250"/>
    </source>
</evidence>